<feature type="binding site" evidence="16">
    <location>
        <position position="97"/>
    </location>
    <ligand>
        <name>FAD</name>
        <dbReference type="ChEBI" id="CHEBI:57692"/>
    </ligand>
</feature>
<feature type="binding site" evidence="16">
    <location>
        <position position="163"/>
    </location>
    <ligand>
        <name>FAD</name>
        <dbReference type="ChEBI" id="CHEBI:57692"/>
    </ligand>
</feature>
<comment type="cofactor">
    <cofactor evidence="1 16 17">
        <name>FAD</name>
        <dbReference type="ChEBI" id="CHEBI:57692"/>
    </cofactor>
</comment>
<name>A0A8H6T4D5_MYCCL</name>
<evidence type="ECO:0000259" key="19">
    <source>
        <dbReference type="PROSITE" id="PS51384"/>
    </source>
</evidence>
<feature type="binding site" evidence="16">
    <location>
        <position position="122"/>
    </location>
    <ligand>
        <name>FAD</name>
        <dbReference type="ChEBI" id="CHEBI:57692"/>
    </ligand>
</feature>
<evidence type="ECO:0000256" key="7">
    <source>
        <dbReference type="ARBA" id="ARBA00022787"/>
    </source>
</evidence>
<evidence type="ECO:0000256" key="16">
    <source>
        <dbReference type="PIRSR" id="PIRSR601834-1"/>
    </source>
</evidence>
<keyword evidence="7" id="KW-1000">Mitochondrion outer membrane</keyword>
<dbReference type="CDD" id="cd06183">
    <property type="entry name" value="cyt_b5_reduct_like"/>
    <property type="match status" value="1"/>
</dbReference>
<dbReference type="AlphaFoldDB" id="A0A8H6T4D5"/>
<comment type="catalytic activity">
    <reaction evidence="14 17">
        <text>2 Fe(III)-[cytochrome b5] + NADH = 2 Fe(II)-[cytochrome b5] + NAD(+) + H(+)</text>
        <dbReference type="Rhea" id="RHEA:46680"/>
        <dbReference type="Rhea" id="RHEA-COMP:10438"/>
        <dbReference type="Rhea" id="RHEA-COMP:10439"/>
        <dbReference type="ChEBI" id="CHEBI:15378"/>
        <dbReference type="ChEBI" id="CHEBI:29033"/>
        <dbReference type="ChEBI" id="CHEBI:29034"/>
        <dbReference type="ChEBI" id="CHEBI:57540"/>
        <dbReference type="ChEBI" id="CHEBI:57945"/>
        <dbReference type="EC" id="1.6.2.2"/>
    </reaction>
</comment>
<evidence type="ECO:0000256" key="11">
    <source>
        <dbReference type="ARBA" id="ARBA00023027"/>
    </source>
</evidence>
<evidence type="ECO:0000313" key="20">
    <source>
        <dbReference type="EMBL" id="KAF7310654.1"/>
    </source>
</evidence>
<keyword evidence="9 18" id="KW-1133">Transmembrane helix</keyword>
<dbReference type="Proteomes" id="UP000613580">
    <property type="component" value="Unassembled WGS sequence"/>
</dbReference>
<organism evidence="20 21">
    <name type="scientific">Mycena chlorophos</name>
    <name type="common">Agaric fungus</name>
    <name type="synonym">Agaricus chlorophos</name>
    <dbReference type="NCBI Taxonomy" id="658473"/>
    <lineage>
        <taxon>Eukaryota</taxon>
        <taxon>Fungi</taxon>
        <taxon>Dikarya</taxon>
        <taxon>Basidiomycota</taxon>
        <taxon>Agaricomycotina</taxon>
        <taxon>Agaricomycetes</taxon>
        <taxon>Agaricomycetidae</taxon>
        <taxon>Agaricales</taxon>
        <taxon>Marasmiineae</taxon>
        <taxon>Mycenaceae</taxon>
        <taxon>Mycena</taxon>
    </lineage>
</organism>
<feature type="domain" description="FAD-binding FR-type" evidence="19">
    <location>
        <begin position="43"/>
        <end position="146"/>
    </location>
</feature>
<keyword evidence="13 18" id="KW-0472">Membrane</keyword>
<gene>
    <name evidence="20" type="ORF">HMN09_00608200</name>
</gene>
<evidence type="ECO:0000256" key="5">
    <source>
        <dbReference type="ARBA" id="ARBA00022630"/>
    </source>
</evidence>
<evidence type="ECO:0000256" key="18">
    <source>
        <dbReference type="SAM" id="Phobius"/>
    </source>
</evidence>
<dbReference type="PANTHER" id="PTHR19370">
    <property type="entry name" value="NADH-CYTOCHROME B5 REDUCTASE"/>
    <property type="match status" value="1"/>
</dbReference>
<dbReference type="FunFam" id="2.40.30.10:FF:000032">
    <property type="entry name" value="NADH-cytochrome b5 reductase"/>
    <property type="match status" value="1"/>
</dbReference>
<dbReference type="OrthoDB" id="432685at2759"/>
<dbReference type="InterPro" id="IPR001433">
    <property type="entry name" value="OxRdtase_FAD/NAD-bd"/>
</dbReference>
<proteinExistence type="inferred from homology"/>
<dbReference type="EMBL" id="JACAZE010000007">
    <property type="protein sequence ID" value="KAF7310654.1"/>
    <property type="molecule type" value="Genomic_DNA"/>
</dbReference>
<dbReference type="SUPFAM" id="SSF63380">
    <property type="entry name" value="Riboflavin synthase domain-like"/>
    <property type="match status" value="1"/>
</dbReference>
<feature type="binding site" evidence="16">
    <location>
        <position position="114"/>
    </location>
    <ligand>
        <name>FAD</name>
        <dbReference type="ChEBI" id="CHEBI:57692"/>
    </ligand>
</feature>
<comment type="catalytic activity">
    <reaction evidence="15">
        <text>2 Fe(3+)-[Dph3] + NADH = 2 Fe(2+)-[Dph3] + NAD(+) + H(+)</text>
        <dbReference type="Rhea" id="RHEA:71231"/>
        <dbReference type="Rhea" id="RHEA-COMP:18002"/>
        <dbReference type="Rhea" id="RHEA-COMP:18003"/>
        <dbReference type="ChEBI" id="CHEBI:15378"/>
        <dbReference type="ChEBI" id="CHEBI:29033"/>
        <dbReference type="ChEBI" id="CHEBI:29034"/>
        <dbReference type="ChEBI" id="CHEBI:57540"/>
        <dbReference type="ChEBI" id="CHEBI:57945"/>
        <dbReference type="ChEBI" id="CHEBI:83228"/>
    </reaction>
    <physiologicalReaction direction="left-to-right" evidence="15">
        <dbReference type="Rhea" id="RHEA:71232"/>
    </physiologicalReaction>
</comment>
<protein>
    <recommendedName>
        <fullName evidence="17">NADH-cytochrome b5 reductase</fullName>
        <ecNumber evidence="17">1.6.2.2</ecNumber>
    </recommendedName>
</protein>
<keyword evidence="11 17" id="KW-0520">NAD</keyword>
<dbReference type="Gene3D" id="2.40.30.10">
    <property type="entry name" value="Translation factors"/>
    <property type="match status" value="1"/>
</dbReference>
<dbReference type="InterPro" id="IPR039261">
    <property type="entry name" value="FNR_nucleotide-bd"/>
</dbReference>
<evidence type="ECO:0000256" key="9">
    <source>
        <dbReference type="ARBA" id="ARBA00022989"/>
    </source>
</evidence>
<accession>A0A8H6T4D5</accession>
<dbReference type="Pfam" id="PF00175">
    <property type="entry name" value="NAD_binding_1"/>
    <property type="match status" value="1"/>
</dbReference>
<keyword evidence="21" id="KW-1185">Reference proteome</keyword>
<comment type="subcellular location">
    <subcellularLocation>
        <location evidence="2">Mitochondrion outer membrane</location>
    </subcellularLocation>
</comment>
<evidence type="ECO:0000256" key="10">
    <source>
        <dbReference type="ARBA" id="ARBA00023002"/>
    </source>
</evidence>
<keyword evidence="10 17" id="KW-0560">Oxidoreductase</keyword>
<dbReference type="PROSITE" id="PS51384">
    <property type="entry name" value="FAD_FR"/>
    <property type="match status" value="1"/>
</dbReference>
<keyword evidence="5 16" id="KW-0285">Flavoprotein</keyword>
<sequence>MDFEQLVALASSPAFIVTGGLILAGILFATVFSSGNRKVLKPTEWQEYPLVKKTQISPNTAIYRFSLPRESDILGLPIGKHISVSATIDGKEISRSYTPISNDEQKGSFDLLIKSYEKGNISRHFTTLKLGDNLRVKGPRGAFDYTPGLTGAFGMIAGGSGITPMYQIINAVLRNASDKTQVRLIYANVNEEDILLRSELDVLADAHPDRFKVFYVLNNPPAGWTGGVGFVSKDQIQTHLPASTHNAKILMCGPPPMLKAMKVHLDELQWPAPRTVSKLDDKVFLF</sequence>
<dbReference type="InterPro" id="IPR001709">
    <property type="entry name" value="Flavoprot_Pyr_Nucl_cyt_Rdtase"/>
</dbReference>
<dbReference type="InterPro" id="IPR008333">
    <property type="entry name" value="Cbr1-like_FAD-bd_dom"/>
</dbReference>
<comment type="pathway">
    <text evidence="3">Protein modification; peptidyl-diphthamide biosynthesis.</text>
</comment>
<dbReference type="PANTHER" id="PTHR19370:SF184">
    <property type="entry name" value="NADH-CYTOCHROME B5 REDUCTASE-LIKE"/>
    <property type="match status" value="1"/>
</dbReference>
<dbReference type="EC" id="1.6.2.2" evidence="17"/>
<evidence type="ECO:0000256" key="8">
    <source>
        <dbReference type="ARBA" id="ARBA00022827"/>
    </source>
</evidence>
<feature type="binding site" evidence="16">
    <location>
        <position position="112"/>
    </location>
    <ligand>
        <name>FAD</name>
        <dbReference type="ChEBI" id="CHEBI:57692"/>
    </ligand>
</feature>
<feature type="transmembrane region" description="Helical" evidence="18">
    <location>
        <begin position="6"/>
        <end position="32"/>
    </location>
</feature>
<evidence type="ECO:0000256" key="4">
    <source>
        <dbReference type="ARBA" id="ARBA00006105"/>
    </source>
</evidence>
<evidence type="ECO:0000256" key="1">
    <source>
        <dbReference type="ARBA" id="ARBA00001974"/>
    </source>
</evidence>
<comment type="similarity">
    <text evidence="4 17">Belongs to the flavoprotein pyridine nucleotide cytochrome reductase family.</text>
</comment>
<evidence type="ECO:0000256" key="15">
    <source>
        <dbReference type="ARBA" id="ARBA00049138"/>
    </source>
</evidence>
<keyword evidence="12" id="KW-0496">Mitochondrion</keyword>
<evidence type="ECO:0000256" key="6">
    <source>
        <dbReference type="ARBA" id="ARBA00022692"/>
    </source>
</evidence>
<dbReference type="PRINTS" id="PR00406">
    <property type="entry name" value="CYTB5RDTASE"/>
</dbReference>
<keyword evidence="6 18" id="KW-0812">Transmembrane</keyword>
<dbReference type="InterPro" id="IPR017938">
    <property type="entry name" value="Riboflavin_synthase-like_b-brl"/>
</dbReference>
<dbReference type="InterPro" id="IPR001834">
    <property type="entry name" value="CBR-like"/>
</dbReference>
<dbReference type="Gene3D" id="3.40.50.80">
    <property type="entry name" value="Nucleotide-binding domain of ferredoxin-NADP reductase (FNR) module"/>
    <property type="match status" value="1"/>
</dbReference>
<evidence type="ECO:0000256" key="2">
    <source>
        <dbReference type="ARBA" id="ARBA00004294"/>
    </source>
</evidence>
<dbReference type="FunFam" id="3.40.50.80:FF:000019">
    <property type="entry name" value="NADH-cytochrome b5 reductase"/>
    <property type="match status" value="1"/>
</dbReference>
<reference evidence="20" key="1">
    <citation type="submission" date="2020-05" db="EMBL/GenBank/DDBJ databases">
        <title>Mycena genomes resolve the evolution of fungal bioluminescence.</title>
        <authorList>
            <person name="Tsai I.J."/>
        </authorList>
    </citation>
    <scope>NUCLEOTIDE SEQUENCE</scope>
    <source>
        <strain evidence="20">110903Hualien_Pintung</strain>
    </source>
</reference>
<feature type="binding site" evidence="16">
    <location>
        <position position="95"/>
    </location>
    <ligand>
        <name>FAD</name>
        <dbReference type="ChEBI" id="CHEBI:57692"/>
    </ligand>
</feature>
<evidence type="ECO:0000256" key="17">
    <source>
        <dbReference type="RuleBase" id="RU361226"/>
    </source>
</evidence>
<dbReference type="Pfam" id="PF00970">
    <property type="entry name" value="FAD_binding_6"/>
    <property type="match status" value="1"/>
</dbReference>
<dbReference type="PRINTS" id="PR00371">
    <property type="entry name" value="FPNCR"/>
</dbReference>
<keyword evidence="8 16" id="KW-0274">FAD</keyword>
<evidence type="ECO:0000313" key="21">
    <source>
        <dbReference type="Proteomes" id="UP000613580"/>
    </source>
</evidence>
<evidence type="ECO:0000256" key="12">
    <source>
        <dbReference type="ARBA" id="ARBA00023128"/>
    </source>
</evidence>
<dbReference type="GO" id="GO:0005741">
    <property type="term" value="C:mitochondrial outer membrane"/>
    <property type="evidence" value="ECO:0007669"/>
    <property type="project" value="UniProtKB-SubCell"/>
</dbReference>
<feature type="binding site" evidence="16">
    <location>
        <position position="121"/>
    </location>
    <ligand>
        <name>FAD</name>
        <dbReference type="ChEBI" id="CHEBI:57692"/>
    </ligand>
</feature>
<dbReference type="InterPro" id="IPR017927">
    <property type="entry name" value="FAD-bd_FR_type"/>
</dbReference>
<dbReference type="SUPFAM" id="SSF52343">
    <property type="entry name" value="Ferredoxin reductase-like, C-terminal NADP-linked domain"/>
    <property type="match status" value="1"/>
</dbReference>
<comment type="caution">
    <text evidence="20">The sequence shown here is derived from an EMBL/GenBank/DDBJ whole genome shotgun (WGS) entry which is preliminary data.</text>
</comment>
<evidence type="ECO:0000256" key="13">
    <source>
        <dbReference type="ARBA" id="ARBA00023136"/>
    </source>
</evidence>
<evidence type="ECO:0000256" key="3">
    <source>
        <dbReference type="ARBA" id="ARBA00005156"/>
    </source>
</evidence>
<evidence type="ECO:0000256" key="14">
    <source>
        <dbReference type="ARBA" id="ARBA00047682"/>
    </source>
</evidence>
<dbReference type="GO" id="GO:0090524">
    <property type="term" value="F:cytochrome-b5 reductase activity, acting on NADH"/>
    <property type="evidence" value="ECO:0007669"/>
    <property type="project" value="UniProtKB-EC"/>
</dbReference>